<keyword evidence="3" id="KW-1185">Reference proteome</keyword>
<sequence>MSELDVWRQLSDEVAQGNLKLRVHRDALDRAVKLLQDYIDQIDGMMVYAGYVKNVTGFGGFQMGIDLAQKFTRKGDGNGSINQRLKELTQEAKAIQEVLRKAAIAYADTDAEYGKEFKDIEQGIKP</sequence>
<dbReference type="RefSeq" id="WP_310407067.1">
    <property type="nucleotide sequence ID" value="NZ_JAVDWW010000011.1"/>
</dbReference>
<feature type="coiled-coil region" evidence="1">
    <location>
        <begin position="78"/>
        <end position="105"/>
    </location>
</feature>
<comment type="caution">
    <text evidence="2">The sequence shown here is derived from an EMBL/GenBank/DDBJ whole genome shotgun (WGS) entry which is preliminary data.</text>
</comment>
<keyword evidence="1" id="KW-0175">Coiled coil</keyword>
<proteinExistence type="predicted"/>
<organism evidence="2 3">
    <name type="scientific">Nocardia kruczakiae</name>
    <dbReference type="NCBI Taxonomy" id="261477"/>
    <lineage>
        <taxon>Bacteria</taxon>
        <taxon>Bacillati</taxon>
        <taxon>Actinomycetota</taxon>
        <taxon>Actinomycetes</taxon>
        <taxon>Mycobacteriales</taxon>
        <taxon>Nocardiaceae</taxon>
        <taxon>Nocardia</taxon>
    </lineage>
</organism>
<dbReference type="EMBL" id="JAVDWW010000011">
    <property type="protein sequence ID" value="MDR7172145.1"/>
    <property type="molecule type" value="Genomic_DNA"/>
</dbReference>
<evidence type="ECO:0000313" key="2">
    <source>
        <dbReference type="EMBL" id="MDR7172145.1"/>
    </source>
</evidence>
<evidence type="ECO:0008006" key="4">
    <source>
        <dbReference type="Google" id="ProtNLM"/>
    </source>
</evidence>
<evidence type="ECO:0000256" key="1">
    <source>
        <dbReference type="SAM" id="Coils"/>
    </source>
</evidence>
<protein>
    <recommendedName>
        <fullName evidence="4">Excreted virulence factor EspC (Type VII ESX diderm)</fullName>
    </recommendedName>
</protein>
<reference evidence="2 3" key="1">
    <citation type="submission" date="2023-07" db="EMBL/GenBank/DDBJ databases">
        <title>Sorghum-associated microbial communities from plants grown in Nebraska, USA.</title>
        <authorList>
            <person name="Schachtman D."/>
        </authorList>
    </citation>
    <scope>NUCLEOTIDE SEQUENCE [LARGE SCALE GENOMIC DNA]</scope>
    <source>
        <strain evidence="2 3">4272</strain>
    </source>
</reference>
<dbReference type="Proteomes" id="UP001251217">
    <property type="component" value="Unassembled WGS sequence"/>
</dbReference>
<accession>A0ABU1XNK9</accession>
<evidence type="ECO:0000313" key="3">
    <source>
        <dbReference type="Proteomes" id="UP001251217"/>
    </source>
</evidence>
<name>A0ABU1XNK9_9NOCA</name>
<gene>
    <name evidence="2" type="ORF">J2W56_005906</name>
</gene>